<dbReference type="KEGG" id="cpho:CPHO_09210"/>
<dbReference type="AlphaFoldDB" id="A0A1L7D530"/>
<evidence type="ECO:0008006" key="3">
    <source>
        <dbReference type="Google" id="ProtNLM"/>
    </source>
</evidence>
<evidence type="ECO:0000313" key="2">
    <source>
        <dbReference type="Proteomes" id="UP000185491"/>
    </source>
</evidence>
<dbReference type="Proteomes" id="UP000185491">
    <property type="component" value="Chromosome"/>
</dbReference>
<gene>
    <name evidence="1" type="ORF">CPHO_09210</name>
</gene>
<organism evidence="1 2">
    <name type="scientific">Corynebacterium phocae</name>
    <dbReference type="NCBI Taxonomy" id="161895"/>
    <lineage>
        <taxon>Bacteria</taxon>
        <taxon>Bacillati</taxon>
        <taxon>Actinomycetota</taxon>
        <taxon>Actinomycetes</taxon>
        <taxon>Mycobacteriales</taxon>
        <taxon>Corynebacteriaceae</taxon>
        <taxon>Corynebacterium</taxon>
    </lineage>
</organism>
<dbReference type="STRING" id="161895.CPHO_09210"/>
<dbReference type="InterPro" id="IPR021391">
    <property type="entry name" value="DUF3027"/>
</dbReference>
<dbReference type="EMBL" id="CP009249">
    <property type="protein sequence ID" value="APT93032.1"/>
    <property type="molecule type" value="Genomic_DNA"/>
</dbReference>
<evidence type="ECO:0000313" key="1">
    <source>
        <dbReference type="EMBL" id="APT93032.1"/>
    </source>
</evidence>
<sequence>MKNPLLSEAAIELARDVVAEVDDSGAGKHLGVAVSGNNVVTHRFAARVPGYPGWEWHAVLAHADGSVDVTVNEVALVPGRKALQAPDWVPYSQRLRPEDLGPGDLMPPAADDPRLDAAGQLTAHGAKAAKDRWMTGNRGPNTEMAAKAPMQCRTCAFQVALGEPLGPHFGVCTNEYSADGEVVHATYGCGAHSKVKVAEEGTAEITPFDDEKPVF</sequence>
<dbReference type="Pfam" id="PF11228">
    <property type="entry name" value="DUF3027"/>
    <property type="match status" value="2"/>
</dbReference>
<accession>A0A1L7D530</accession>
<protein>
    <recommendedName>
        <fullName evidence="3">DUF3027 domain-containing protein</fullName>
    </recommendedName>
</protein>
<dbReference type="RefSeq" id="WP_075735157.1">
    <property type="nucleotide sequence ID" value="NZ_CP009249.1"/>
</dbReference>
<dbReference type="OrthoDB" id="3210158at2"/>
<proteinExistence type="predicted"/>
<name>A0A1L7D530_9CORY</name>
<keyword evidence="2" id="KW-1185">Reference proteome</keyword>
<reference evidence="1 2" key="1">
    <citation type="submission" date="2014-08" db="EMBL/GenBank/DDBJ databases">
        <title>Complete genome sequence of Corynebacterium phocae M408/89/1(T)(=DSM 44612(T)), isolated from the common seal (Phoca vitulina).</title>
        <authorList>
            <person name="Ruckert C."/>
            <person name="Albersmeier A."/>
            <person name="Winkler A."/>
            <person name="Kalinowski J."/>
        </authorList>
    </citation>
    <scope>NUCLEOTIDE SEQUENCE [LARGE SCALE GENOMIC DNA]</scope>
    <source>
        <strain evidence="1 2">M408/89/1</strain>
    </source>
</reference>